<feature type="region of interest" description="Disordered" evidence="2">
    <location>
        <begin position="480"/>
        <end position="501"/>
    </location>
</feature>
<name>A0A6A6H4R4_VIRVR</name>
<dbReference type="InterPro" id="IPR053268">
    <property type="entry name" value="Woronin_anchor"/>
</dbReference>
<dbReference type="Proteomes" id="UP000800092">
    <property type="component" value="Unassembled WGS sequence"/>
</dbReference>
<sequence>MQIIDLEQRLDQLISENRILQDAKAKAEETTREYNYRRDVNDNAIAEEVQKKDLETRKKDAEIQSMRELLSSAEAEVARLSEVNDTLARDQSAGPEFEQQHRALQDEHANVHQQWQQDRQELDNLRNQHAYLNTNMEGIMRKEITRGLEDKEAEIRRLHEELQLATQQIRTLQQQILDTKASSADWLTVHDEDYFDTACQDLCSHVQSWIKRFSKWSDRQPCLPSSSLNDEKLEARLDNAVLDGSDVDALLAERTGRRDVFMSVVMTMVWEYVFTRYLFGMDREQRQKLKTLEKILGDVGPGRAVAQWRATTLTLLSQRPQFAQQRQQDTQAVTATIFDSLALLLPPPSEREPELRESLLKVVSLAVDIAIAMRCQRAEYIMLPPLQPEYDENGELTRKVTFNASLMNDRSYEAPNAELEARRAVVKIVLFPLVVKKGDDEGEGEDEIVICPAQVLVVKPREKGKRVVRMQSGAMDIDDARSERTRGSGAYSQVEGEGGMI</sequence>
<dbReference type="AlphaFoldDB" id="A0A6A6H4R4"/>
<dbReference type="PANTHER" id="PTHR40641:SF2">
    <property type="entry name" value="INVOLUCRIN REPEAT PROTEIN"/>
    <property type="match status" value="1"/>
</dbReference>
<evidence type="ECO:0000313" key="3">
    <source>
        <dbReference type="EMBL" id="KAF2232995.1"/>
    </source>
</evidence>
<evidence type="ECO:0000313" key="4">
    <source>
        <dbReference type="Proteomes" id="UP000800092"/>
    </source>
</evidence>
<evidence type="ECO:0000256" key="2">
    <source>
        <dbReference type="SAM" id="MobiDB-lite"/>
    </source>
</evidence>
<proteinExistence type="predicted"/>
<feature type="coiled-coil region" evidence="1">
    <location>
        <begin position="141"/>
        <end position="182"/>
    </location>
</feature>
<protein>
    <submittedName>
        <fullName evidence="3">Uncharacterized protein</fullName>
    </submittedName>
</protein>
<keyword evidence="4" id="KW-1185">Reference proteome</keyword>
<gene>
    <name evidence="3" type="ORF">EV356DRAFT_449213</name>
</gene>
<accession>A0A6A6H4R4</accession>
<dbReference type="EMBL" id="ML991810">
    <property type="protein sequence ID" value="KAF2232995.1"/>
    <property type="molecule type" value="Genomic_DNA"/>
</dbReference>
<reference evidence="3" key="1">
    <citation type="journal article" date="2020" name="Stud. Mycol.">
        <title>101 Dothideomycetes genomes: a test case for predicting lifestyles and emergence of pathogens.</title>
        <authorList>
            <person name="Haridas S."/>
            <person name="Albert R."/>
            <person name="Binder M."/>
            <person name="Bloem J."/>
            <person name="Labutti K."/>
            <person name="Salamov A."/>
            <person name="Andreopoulos B."/>
            <person name="Baker S."/>
            <person name="Barry K."/>
            <person name="Bills G."/>
            <person name="Bluhm B."/>
            <person name="Cannon C."/>
            <person name="Castanera R."/>
            <person name="Culley D."/>
            <person name="Daum C."/>
            <person name="Ezra D."/>
            <person name="Gonzalez J."/>
            <person name="Henrissat B."/>
            <person name="Kuo A."/>
            <person name="Liang C."/>
            <person name="Lipzen A."/>
            <person name="Lutzoni F."/>
            <person name="Magnuson J."/>
            <person name="Mondo S."/>
            <person name="Nolan M."/>
            <person name="Ohm R."/>
            <person name="Pangilinan J."/>
            <person name="Park H.-J."/>
            <person name="Ramirez L."/>
            <person name="Alfaro M."/>
            <person name="Sun H."/>
            <person name="Tritt A."/>
            <person name="Yoshinaga Y."/>
            <person name="Zwiers L.-H."/>
            <person name="Turgeon B."/>
            <person name="Goodwin S."/>
            <person name="Spatafora J."/>
            <person name="Crous P."/>
            <person name="Grigoriev I."/>
        </authorList>
    </citation>
    <scope>NUCLEOTIDE SEQUENCE</scope>
    <source>
        <strain evidence="3">Tuck. ex Michener</strain>
    </source>
</reference>
<keyword evidence="1" id="KW-0175">Coiled coil</keyword>
<dbReference type="PANTHER" id="PTHR40641">
    <property type="entry name" value="INVOLUCRIN REPEAT PROTEIN (AFU_ORTHOLOGUE AFUA_2G08060)"/>
    <property type="match status" value="1"/>
</dbReference>
<dbReference type="OrthoDB" id="5365701at2759"/>
<organism evidence="3 4">
    <name type="scientific">Viridothelium virens</name>
    <name type="common">Speckled blister lichen</name>
    <name type="synonym">Trypethelium virens</name>
    <dbReference type="NCBI Taxonomy" id="1048519"/>
    <lineage>
        <taxon>Eukaryota</taxon>
        <taxon>Fungi</taxon>
        <taxon>Dikarya</taxon>
        <taxon>Ascomycota</taxon>
        <taxon>Pezizomycotina</taxon>
        <taxon>Dothideomycetes</taxon>
        <taxon>Dothideomycetes incertae sedis</taxon>
        <taxon>Trypetheliales</taxon>
        <taxon>Trypetheliaceae</taxon>
        <taxon>Viridothelium</taxon>
    </lineage>
</organism>
<evidence type="ECO:0000256" key="1">
    <source>
        <dbReference type="SAM" id="Coils"/>
    </source>
</evidence>
<feature type="coiled-coil region" evidence="1">
    <location>
        <begin position="3"/>
        <end position="90"/>
    </location>
</feature>